<gene>
    <name evidence="1" type="ordered locus">MTR_1g035590</name>
</gene>
<proteinExistence type="predicted"/>
<accession>A0A072VGU2</accession>
<reference evidence="2" key="3">
    <citation type="submission" date="2015-04" db="UniProtKB">
        <authorList>
            <consortium name="EnsemblPlants"/>
        </authorList>
    </citation>
    <scope>IDENTIFICATION</scope>
    <source>
        <strain evidence="2">cv. Jemalong A17</strain>
    </source>
</reference>
<dbReference type="EnsemblPlants" id="KEH40806">
    <property type="protein sequence ID" value="KEH40806"/>
    <property type="gene ID" value="MTR_1g035590"/>
</dbReference>
<dbReference type="AlphaFoldDB" id="A0A072VGU2"/>
<evidence type="ECO:0000313" key="1">
    <source>
        <dbReference type="EMBL" id="KEH40806.1"/>
    </source>
</evidence>
<dbReference type="Proteomes" id="UP000002051">
    <property type="component" value="Unassembled WGS sequence"/>
</dbReference>
<reference evidence="1 3" key="1">
    <citation type="journal article" date="2011" name="Nature">
        <title>The Medicago genome provides insight into the evolution of rhizobial symbioses.</title>
        <authorList>
            <person name="Young N.D."/>
            <person name="Debelle F."/>
            <person name="Oldroyd G.E."/>
            <person name="Geurts R."/>
            <person name="Cannon S.B."/>
            <person name="Udvardi M.K."/>
            <person name="Benedito V.A."/>
            <person name="Mayer K.F."/>
            <person name="Gouzy J."/>
            <person name="Schoof H."/>
            <person name="Van de Peer Y."/>
            <person name="Proost S."/>
            <person name="Cook D.R."/>
            <person name="Meyers B.C."/>
            <person name="Spannagl M."/>
            <person name="Cheung F."/>
            <person name="De Mita S."/>
            <person name="Krishnakumar V."/>
            <person name="Gundlach H."/>
            <person name="Zhou S."/>
            <person name="Mudge J."/>
            <person name="Bharti A.K."/>
            <person name="Murray J.D."/>
            <person name="Naoumkina M.A."/>
            <person name="Rosen B."/>
            <person name="Silverstein K.A."/>
            <person name="Tang H."/>
            <person name="Rombauts S."/>
            <person name="Zhao P.X."/>
            <person name="Zhou P."/>
            <person name="Barbe V."/>
            <person name="Bardou P."/>
            <person name="Bechner M."/>
            <person name="Bellec A."/>
            <person name="Berger A."/>
            <person name="Berges H."/>
            <person name="Bidwell S."/>
            <person name="Bisseling T."/>
            <person name="Choisne N."/>
            <person name="Couloux A."/>
            <person name="Denny R."/>
            <person name="Deshpande S."/>
            <person name="Dai X."/>
            <person name="Doyle J.J."/>
            <person name="Dudez A.M."/>
            <person name="Farmer A.D."/>
            <person name="Fouteau S."/>
            <person name="Franken C."/>
            <person name="Gibelin C."/>
            <person name="Gish J."/>
            <person name="Goldstein S."/>
            <person name="Gonzalez A.J."/>
            <person name="Green P.J."/>
            <person name="Hallab A."/>
            <person name="Hartog M."/>
            <person name="Hua A."/>
            <person name="Humphray S.J."/>
            <person name="Jeong D.H."/>
            <person name="Jing Y."/>
            <person name="Jocker A."/>
            <person name="Kenton S.M."/>
            <person name="Kim D.J."/>
            <person name="Klee K."/>
            <person name="Lai H."/>
            <person name="Lang C."/>
            <person name="Lin S."/>
            <person name="Macmil S.L."/>
            <person name="Magdelenat G."/>
            <person name="Matthews L."/>
            <person name="McCorrison J."/>
            <person name="Monaghan E.L."/>
            <person name="Mun J.H."/>
            <person name="Najar F.Z."/>
            <person name="Nicholson C."/>
            <person name="Noirot C."/>
            <person name="O'Bleness M."/>
            <person name="Paule C.R."/>
            <person name="Poulain J."/>
            <person name="Prion F."/>
            <person name="Qin B."/>
            <person name="Qu C."/>
            <person name="Retzel E.F."/>
            <person name="Riddle C."/>
            <person name="Sallet E."/>
            <person name="Samain S."/>
            <person name="Samson N."/>
            <person name="Sanders I."/>
            <person name="Saurat O."/>
            <person name="Scarpelli C."/>
            <person name="Schiex T."/>
            <person name="Segurens B."/>
            <person name="Severin A.J."/>
            <person name="Sherrier D.J."/>
            <person name="Shi R."/>
            <person name="Sims S."/>
            <person name="Singer S.R."/>
            <person name="Sinharoy S."/>
            <person name="Sterck L."/>
            <person name="Viollet A."/>
            <person name="Wang B.B."/>
            <person name="Wang K."/>
            <person name="Wang M."/>
            <person name="Wang X."/>
            <person name="Warfsmann J."/>
            <person name="Weissenbach J."/>
            <person name="White D.D."/>
            <person name="White J.D."/>
            <person name="Wiley G.B."/>
            <person name="Wincker P."/>
            <person name="Xing Y."/>
            <person name="Yang L."/>
            <person name="Yao Z."/>
            <person name="Ying F."/>
            <person name="Zhai J."/>
            <person name="Zhou L."/>
            <person name="Zuber A."/>
            <person name="Denarie J."/>
            <person name="Dixon R.A."/>
            <person name="May G.D."/>
            <person name="Schwartz D.C."/>
            <person name="Rogers J."/>
            <person name="Quetier F."/>
            <person name="Town C.D."/>
            <person name="Roe B.A."/>
        </authorList>
    </citation>
    <scope>NUCLEOTIDE SEQUENCE [LARGE SCALE GENOMIC DNA]</scope>
    <source>
        <strain evidence="1">A17</strain>
        <strain evidence="2 3">cv. Jemalong A17</strain>
    </source>
</reference>
<keyword evidence="3" id="KW-1185">Reference proteome</keyword>
<organism evidence="1 3">
    <name type="scientific">Medicago truncatula</name>
    <name type="common">Barrel medic</name>
    <name type="synonym">Medicago tribuloides</name>
    <dbReference type="NCBI Taxonomy" id="3880"/>
    <lineage>
        <taxon>Eukaryota</taxon>
        <taxon>Viridiplantae</taxon>
        <taxon>Streptophyta</taxon>
        <taxon>Embryophyta</taxon>
        <taxon>Tracheophyta</taxon>
        <taxon>Spermatophyta</taxon>
        <taxon>Magnoliopsida</taxon>
        <taxon>eudicotyledons</taxon>
        <taxon>Gunneridae</taxon>
        <taxon>Pentapetalae</taxon>
        <taxon>rosids</taxon>
        <taxon>fabids</taxon>
        <taxon>Fabales</taxon>
        <taxon>Fabaceae</taxon>
        <taxon>Papilionoideae</taxon>
        <taxon>50 kb inversion clade</taxon>
        <taxon>NPAAA clade</taxon>
        <taxon>Hologalegina</taxon>
        <taxon>IRL clade</taxon>
        <taxon>Trifolieae</taxon>
        <taxon>Medicago</taxon>
    </lineage>
</organism>
<dbReference type="EMBL" id="CM001217">
    <property type="protein sequence ID" value="KEH40806.1"/>
    <property type="molecule type" value="Genomic_DNA"/>
</dbReference>
<evidence type="ECO:0000313" key="2">
    <source>
        <dbReference type="EnsemblPlants" id="KEH40806"/>
    </source>
</evidence>
<protein>
    <submittedName>
        <fullName evidence="1 2">Uncharacterized protein</fullName>
    </submittedName>
</protein>
<name>A0A072VGU2_MEDTR</name>
<reference evidence="1 3" key="2">
    <citation type="journal article" date="2014" name="BMC Genomics">
        <title>An improved genome release (version Mt4.0) for the model legume Medicago truncatula.</title>
        <authorList>
            <person name="Tang H."/>
            <person name="Krishnakumar V."/>
            <person name="Bidwell S."/>
            <person name="Rosen B."/>
            <person name="Chan A."/>
            <person name="Zhou S."/>
            <person name="Gentzbittel L."/>
            <person name="Childs K.L."/>
            <person name="Yandell M."/>
            <person name="Gundlach H."/>
            <person name="Mayer K.F."/>
            <person name="Schwartz D.C."/>
            <person name="Town C.D."/>
        </authorList>
    </citation>
    <scope>GENOME REANNOTATION</scope>
    <source>
        <strain evidence="1">A17</strain>
        <strain evidence="2 3">cv. Jemalong A17</strain>
    </source>
</reference>
<sequence>MTLNLFDGSKLALKKRKQSSTNKRWNRSFNQRFSTHSDILAVKPFYKKRFLKLRFQEFHVFDRFRLSDQLRSSAYPINDFGVIHVVDLET</sequence>
<dbReference type="HOGENOM" id="CLU_2444135_0_0_1"/>
<evidence type="ECO:0000313" key="3">
    <source>
        <dbReference type="Proteomes" id="UP000002051"/>
    </source>
</evidence>